<comment type="similarity">
    <text evidence="14">Belongs to the peptidase M48A family.</text>
</comment>
<feature type="active site" description="Proton donor" evidence="12">
    <location>
        <position position="425"/>
    </location>
</feature>
<feature type="compositionally biased region" description="Basic and acidic residues" evidence="15">
    <location>
        <begin position="298"/>
        <end position="313"/>
    </location>
</feature>
<evidence type="ECO:0000259" key="16">
    <source>
        <dbReference type="Pfam" id="PF01435"/>
    </source>
</evidence>
<evidence type="ECO:0000256" key="3">
    <source>
        <dbReference type="ARBA" id="ARBA00022692"/>
    </source>
</evidence>
<comment type="cofactor">
    <cofactor evidence="13 14">
        <name>Zn(2+)</name>
        <dbReference type="ChEBI" id="CHEBI:29105"/>
    </cofactor>
    <text evidence="13 14">Binds 1 zinc ion per subunit.</text>
</comment>
<evidence type="ECO:0000256" key="13">
    <source>
        <dbReference type="PIRSR" id="PIRSR627057-2"/>
    </source>
</evidence>
<reference evidence="18" key="1">
    <citation type="submission" date="2022-01" db="EMBL/GenBank/DDBJ databases">
        <title>Genome Sequence Resource for Two Populations of Ditylenchus destructor, the Migratory Endoparasitic Phytonematode.</title>
        <authorList>
            <person name="Zhang H."/>
            <person name="Lin R."/>
            <person name="Xie B."/>
        </authorList>
    </citation>
    <scope>NUCLEOTIDE SEQUENCE</scope>
    <source>
        <strain evidence="18">BazhouSP</strain>
    </source>
</reference>
<name>A0AAD4N179_9BILA</name>
<dbReference type="GO" id="GO:0005789">
    <property type="term" value="C:endoplasmic reticulum membrane"/>
    <property type="evidence" value="ECO:0007669"/>
    <property type="project" value="UniProtKB-SubCell"/>
</dbReference>
<evidence type="ECO:0000256" key="5">
    <source>
        <dbReference type="ARBA" id="ARBA00022801"/>
    </source>
</evidence>
<comment type="caution">
    <text evidence="18">The sequence shown here is derived from an EMBL/GenBank/DDBJ whole genome shotgun (WGS) entry which is preliminary data.</text>
</comment>
<evidence type="ECO:0000256" key="11">
    <source>
        <dbReference type="ARBA" id="ARBA00044456"/>
    </source>
</evidence>
<evidence type="ECO:0000313" key="19">
    <source>
        <dbReference type="Proteomes" id="UP001201812"/>
    </source>
</evidence>
<evidence type="ECO:0000256" key="10">
    <source>
        <dbReference type="ARBA" id="ARBA00023136"/>
    </source>
</evidence>
<organism evidence="18 19">
    <name type="scientific">Ditylenchus destructor</name>
    <dbReference type="NCBI Taxonomy" id="166010"/>
    <lineage>
        <taxon>Eukaryota</taxon>
        <taxon>Metazoa</taxon>
        <taxon>Ecdysozoa</taxon>
        <taxon>Nematoda</taxon>
        <taxon>Chromadorea</taxon>
        <taxon>Rhabditida</taxon>
        <taxon>Tylenchina</taxon>
        <taxon>Tylenchomorpha</taxon>
        <taxon>Sphaerularioidea</taxon>
        <taxon>Anguinidae</taxon>
        <taxon>Anguininae</taxon>
        <taxon>Ditylenchus</taxon>
    </lineage>
</organism>
<feature type="binding site" evidence="13">
    <location>
        <position position="421"/>
    </location>
    <ligand>
        <name>Zn(2+)</name>
        <dbReference type="ChEBI" id="CHEBI:29105"/>
        <note>catalytic</note>
    </ligand>
</feature>
<feature type="transmembrane region" description="Helical" evidence="14">
    <location>
        <begin position="105"/>
        <end position="129"/>
    </location>
</feature>
<protein>
    <recommendedName>
        <fullName evidence="14">CAAX prenyl protease</fullName>
        <ecNumber evidence="14">3.4.24.84</ecNumber>
    </recommendedName>
</protein>
<feature type="transmembrane region" description="Helical" evidence="14">
    <location>
        <begin position="156"/>
        <end position="175"/>
    </location>
</feature>
<feature type="transmembrane region" description="Helical" evidence="14">
    <location>
        <begin position="338"/>
        <end position="359"/>
    </location>
</feature>
<evidence type="ECO:0000256" key="2">
    <source>
        <dbReference type="ARBA" id="ARBA00022670"/>
    </source>
</evidence>
<dbReference type="Pfam" id="PF16491">
    <property type="entry name" value="Peptidase_M48_N"/>
    <property type="match status" value="1"/>
</dbReference>
<sequence>MSPDAIFWSLISFYWVSFVWDLYVAFRQYKVHLNCAKRPDHVSEIISEEDYDKARRYKLDKHRFGFVQAIFGCLQTSIVFVFNILPEIWELTGNWSRFLGLHGEIWHSIMFLSCCTIAENIISLPFSFYDTFVIEQKHGFNKETVPFFFQDKAKKILVSLVITAPITAGVIWIVSVGGQYFFFYLWIFLCVVIFAMMTIYPEFIAPLFDKYTPLPASELKEKIEALARRVEFPLKKLYVVENSKRSSHSNAYMYGFWKNKRIVLYDTLLSQELNDQLTKLADEEKSKNGQKQSSGGESDTKSEEPNKDDTKKRFGMSDDEVVAVLGHELGHWKLFHSVGNLVIAELNILLLLAVFAYFYRQESLYAAFGFSSQPVIWHYLEIKNHLFFQIVIGFMIVFQFVTAPYNELVSIAMSFISRWAEFSADRFSAKLGYAGLMQSALIKIGKDNLSLPIDDPLYSMINHSHPPIPERIAALKKYV</sequence>
<dbReference type="PANTHER" id="PTHR10120">
    <property type="entry name" value="CAAX PRENYL PROTEASE 1"/>
    <property type="match status" value="1"/>
</dbReference>
<keyword evidence="7 13" id="KW-0862">Zinc</keyword>
<feature type="domain" description="CAAX prenyl protease 1 N-terminal" evidence="17">
    <location>
        <begin position="29"/>
        <end position="210"/>
    </location>
</feature>
<dbReference type="EMBL" id="JAKKPZ010000023">
    <property type="protein sequence ID" value="KAI1711110.1"/>
    <property type="molecule type" value="Genomic_DNA"/>
</dbReference>
<dbReference type="GO" id="GO:0046872">
    <property type="term" value="F:metal ion binding"/>
    <property type="evidence" value="ECO:0007669"/>
    <property type="project" value="UniProtKB-UniRule"/>
</dbReference>
<evidence type="ECO:0000256" key="6">
    <source>
        <dbReference type="ARBA" id="ARBA00022824"/>
    </source>
</evidence>
<feature type="binding site" evidence="13">
    <location>
        <position position="331"/>
    </location>
    <ligand>
        <name>Zn(2+)</name>
        <dbReference type="ChEBI" id="CHEBI:29105"/>
        <note>catalytic</note>
    </ligand>
</feature>
<feature type="region of interest" description="Disordered" evidence="15">
    <location>
        <begin position="282"/>
        <end position="313"/>
    </location>
</feature>
<comment type="subcellular location">
    <subcellularLocation>
        <location evidence="1 14">Endoplasmic reticulum membrane</location>
        <topology evidence="1 14">Multi-pass membrane protein</topology>
    </subcellularLocation>
</comment>
<feature type="domain" description="Peptidase M48" evidence="16">
    <location>
        <begin position="214"/>
        <end position="478"/>
    </location>
</feature>
<feature type="binding site" evidence="13">
    <location>
        <position position="327"/>
    </location>
    <ligand>
        <name>Zn(2+)</name>
        <dbReference type="ChEBI" id="CHEBI:29105"/>
        <note>catalytic</note>
    </ligand>
</feature>
<keyword evidence="19" id="KW-1185">Reference proteome</keyword>
<evidence type="ECO:0000259" key="17">
    <source>
        <dbReference type="Pfam" id="PF16491"/>
    </source>
</evidence>
<evidence type="ECO:0000256" key="15">
    <source>
        <dbReference type="SAM" id="MobiDB-lite"/>
    </source>
</evidence>
<dbReference type="InterPro" id="IPR001915">
    <property type="entry name" value="Peptidase_M48"/>
</dbReference>
<keyword evidence="3 14" id="KW-0812">Transmembrane</keyword>
<dbReference type="CDD" id="cd07343">
    <property type="entry name" value="M48A_Zmpste24p_like"/>
    <property type="match status" value="1"/>
</dbReference>
<evidence type="ECO:0000313" key="18">
    <source>
        <dbReference type="EMBL" id="KAI1711110.1"/>
    </source>
</evidence>
<comment type="function">
    <text evidence="14">Proteolytically removes the C-terminal three residues of farnesylated proteins.</text>
</comment>
<comment type="catalytic activity">
    <reaction evidence="11 14">
        <text>Hydrolyzes the peptide bond -P2-(S-farnesyl or geranylgeranyl)C-P1'-P2'-P3'-COOH where P1' and P2' are amino acids with aliphatic side chains and P3' is any C-terminal residue.</text>
        <dbReference type="EC" id="3.4.24.84"/>
    </reaction>
</comment>
<feature type="transmembrane region" description="Helical" evidence="14">
    <location>
        <begin position="64"/>
        <end position="85"/>
    </location>
</feature>
<keyword evidence="5 14" id="KW-0378">Hydrolase</keyword>
<feature type="transmembrane region" description="Helical" evidence="14">
    <location>
        <begin position="181"/>
        <end position="200"/>
    </location>
</feature>
<dbReference type="InterPro" id="IPR027057">
    <property type="entry name" value="CAXX_Prtase_1"/>
</dbReference>
<dbReference type="Pfam" id="PF01435">
    <property type="entry name" value="Peptidase_M48"/>
    <property type="match status" value="1"/>
</dbReference>
<evidence type="ECO:0000256" key="1">
    <source>
        <dbReference type="ARBA" id="ARBA00004477"/>
    </source>
</evidence>
<evidence type="ECO:0000256" key="14">
    <source>
        <dbReference type="RuleBase" id="RU366005"/>
    </source>
</evidence>
<keyword evidence="9 14" id="KW-0482">Metalloprotease</keyword>
<keyword evidence="4 13" id="KW-0479">Metal-binding</keyword>
<dbReference type="InterPro" id="IPR032456">
    <property type="entry name" value="Peptidase_M48_N"/>
</dbReference>
<feature type="active site" evidence="12">
    <location>
        <position position="328"/>
    </location>
</feature>
<dbReference type="EC" id="3.4.24.84" evidence="14"/>
<evidence type="ECO:0000256" key="4">
    <source>
        <dbReference type="ARBA" id="ARBA00022723"/>
    </source>
</evidence>
<keyword evidence="8 14" id="KW-1133">Transmembrane helix</keyword>
<evidence type="ECO:0000256" key="8">
    <source>
        <dbReference type="ARBA" id="ARBA00022989"/>
    </source>
</evidence>
<proteinExistence type="inferred from homology"/>
<dbReference type="FunFam" id="3.30.2010.10:FF:000002">
    <property type="entry name" value="CAAX prenyl protease"/>
    <property type="match status" value="1"/>
</dbReference>
<dbReference type="AlphaFoldDB" id="A0AAD4N179"/>
<feature type="transmembrane region" description="Helical" evidence="14">
    <location>
        <begin position="6"/>
        <end position="26"/>
    </location>
</feature>
<accession>A0AAD4N179</accession>
<evidence type="ECO:0000256" key="7">
    <source>
        <dbReference type="ARBA" id="ARBA00022833"/>
    </source>
</evidence>
<dbReference type="GO" id="GO:0071586">
    <property type="term" value="P:CAAX-box protein processing"/>
    <property type="evidence" value="ECO:0007669"/>
    <property type="project" value="UniProtKB-UniRule"/>
</dbReference>
<keyword evidence="6 14" id="KW-0256">Endoplasmic reticulum</keyword>
<keyword evidence="2 14" id="KW-0645">Protease</keyword>
<evidence type="ECO:0000256" key="12">
    <source>
        <dbReference type="PIRSR" id="PIRSR627057-1"/>
    </source>
</evidence>
<dbReference type="Proteomes" id="UP001201812">
    <property type="component" value="Unassembled WGS sequence"/>
</dbReference>
<dbReference type="GO" id="GO:0004222">
    <property type="term" value="F:metalloendopeptidase activity"/>
    <property type="evidence" value="ECO:0007669"/>
    <property type="project" value="UniProtKB-UniRule"/>
</dbReference>
<dbReference type="Gene3D" id="3.30.2010.10">
    <property type="entry name" value="Metalloproteases ('zincins'), catalytic domain"/>
    <property type="match status" value="1"/>
</dbReference>
<keyword evidence="10 14" id="KW-0472">Membrane</keyword>
<evidence type="ECO:0000256" key="9">
    <source>
        <dbReference type="ARBA" id="ARBA00023049"/>
    </source>
</evidence>
<gene>
    <name evidence="18" type="ORF">DdX_10358</name>
</gene>
<feature type="transmembrane region" description="Helical" evidence="14">
    <location>
        <begin position="386"/>
        <end position="405"/>
    </location>
</feature>